<proteinExistence type="predicted"/>
<sequence>MLLRLLWAPTAFRPSRLLPRLKLTRDPPLSLLTLPARCTASVAV</sequence>
<comment type="caution">
    <text evidence="1">The sequence shown here is derived from an EMBL/GenBank/DDBJ whole genome shotgun (WGS) entry which is preliminary data.</text>
</comment>
<name>J9CNY2_9ZZZZ</name>
<dbReference type="EMBL" id="AMCI01002799">
    <property type="protein sequence ID" value="EJX01831.1"/>
    <property type="molecule type" value="Genomic_DNA"/>
</dbReference>
<evidence type="ECO:0000313" key="1">
    <source>
        <dbReference type="EMBL" id="EJX01831.1"/>
    </source>
</evidence>
<reference evidence="1" key="1">
    <citation type="journal article" date="2012" name="PLoS ONE">
        <title>Gene sets for utilization of primary and secondary nutrition supplies in the distal gut of endangered iberian lynx.</title>
        <authorList>
            <person name="Alcaide M."/>
            <person name="Messina E."/>
            <person name="Richter M."/>
            <person name="Bargiela R."/>
            <person name="Peplies J."/>
            <person name="Huws S.A."/>
            <person name="Newbold C.J."/>
            <person name="Golyshin P.N."/>
            <person name="Simon M.A."/>
            <person name="Lopez G."/>
            <person name="Yakimov M.M."/>
            <person name="Ferrer M."/>
        </authorList>
    </citation>
    <scope>NUCLEOTIDE SEQUENCE</scope>
</reference>
<organism evidence="1">
    <name type="scientific">gut metagenome</name>
    <dbReference type="NCBI Taxonomy" id="749906"/>
    <lineage>
        <taxon>unclassified sequences</taxon>
        <taxon>metagenomes</taxon>
        <taxon>organismal metagenomes</taxon>
    </lineage>
</organism>
<dbReference type="AlphaFoldDB" id="J9CNY2"/>
<protein>
    <submittedName>
        <fullName evidence="1">Uncharacterized protein</fullName>
    </submittedName>
</protein>
<gene>
    <name evidence="1" type="ORF">EVA_10066</name>
</gene>
<accession>J9CNY2</accession>